<dbReference type="AlphaFoldDB" id="A0A848DER1"/>
<dbReference type="EMBL" id="JAAXKZ010000012">
    <property type="protein sequence ID" value="NMH91110.1"/>
    <property type="molecule type" value="Genomic_DNA"/>
</dbReference>
<feature type="transmembrane region" description="Helical" evidence="1">
    <location>
        <begin position="12"/>
        <end position="32"/>
    </location>
</feature>
<keyword evidence="1" id="KW-1133">Transmembrane helix</keyword>
<accession>A0A848DER1</accession>
<evidence type="ECO:0000313" key="3">
    <source>
        <dbReference type="Proteomes" id="UP000586918"/>
    </source>
</evidence>
<evidence type="ECO:0000313" key="2">
    <source>
        <dbReference type="EMBL" id="NMH91110.1"/>
    </source>
</evidence>
<keyword evidence="1" id="KW-0812">Transmembrane</keyword>
<dbReference type="Proteomes" id="UP000586918">
    <property type="component" value="Unassembled WGS sequence"/>
</dbReference>
<name>A0A848DER1_9PSEU</name>
<evidence type="ECO:0000256" key="1">
    <source>
        <dbReference type="SAM" id="Phobius"/>
    </source>
</evidence>
<organism evidence="2 3">
    <name type="scientific">Pseudonocardia bannensis</name>
    <dbReference type="NCBI Taxonomy" id="630973"/>
    <lineage>
        <taxon>Bacteria</taxon>
        <taxon>Bacillati</taxon>
        <taxon>Actinomycetota</taxon>
        <taxon>Actinomycetes</taxon>
        <taxon>Pseudonocardiales</taxon>
        <taxon>Pseudonocardiaceae</taxon>
        <taxon>Pseudonocardia</taxon>
    </lineage>
</organism>
<reference evidence="2 3" key="1">
    <citation type="submission" date="2020-04" db="EMBL/GenBank/DDBJ databases">
        <authorList>
            <person name="Klaysubun C."/>
            <person name="Duangmal K."/>
            <person name="Lipun K."/>
        </authorList>
    </citation>
    <scope>NUCLEOTIDE SEQUENCE [LARGE SCALE GENOMIC DNA]</scope>
    <source>
        <strain evidence="2 3">DSM 45300</strain>
    </source>
</reference>
<gene>
    <name evidence="2" type="ORF">HF519_05785</name>
</gene>
<sequence>MMGGWGGPMMGWFWIWPALVLVGLVLLGFAAYQLVLGRGAGSPTDLSVARRILEECYVRGEIDEQEYRRRRAELP</sequence>
<keyword evidence="3" id="KW-1185">Reference proteome</keyword>
<comment type="caution">
    <text evidence="2">The sequence shown here is derived from an EMBL/GenBank/DDBJ whole genome shotgun (WGS) entry which is preliminary data.</text>
</comment>
<protein>
    <submittedName>
        <fullName evidence="2">SHOCT domain-containing protein</fullName>
    </submittedName>
</protein>
<proteinExistence type="predicted"/>
<keyword evidence="1" id="KW-0472">Membrane</keyword>